<dbReference type="RefSeq" id="XP_022482330.1">
    <property type="nucleotide sequence ID" value="XM_022637813.1"/>
</dbReference>
<dbReference type="GO" id="GO:0008496">
    <property type="term" value="F:mannan endo-1,6-alpha-mannosidase activity"/>
    <property type="evidence" value="ECO:0007669"/>
    <property type="project" value="UniProtKB-EC"/>
</dbReference>
<keyword evidence="9" id="KW-0472">Membrane</keyword>
<evidence type="ECO:0000256" key="10">
    <source>
        <dbReference type="SAM" id="SignalP"/>
    </source>
</evidence>
<evidence type="ECO:0000256" key="2">
    <source>
        <dbReference type="ARBA" id="ARBA00009699"/>
    </source>
</evidence>
<feature type="signal peptide" evidence="10">
    <location>
        <begin position="1"/>
        <end position="21"/>
    </location>
</feature>
<dbReference type="EC" id="3.2.1.101" evidence="3"/>
<keyword evidence="5" id="KW-0378">Hydrolase</keyword>
<feature type="region of interest" description="Disordered" evidence="8">
    <location>
        <begin position="398"/>
        <end position="418"/>
    </location>
</feature>
<evidence type="ECO:0000256" key="5">
    <source>
        <dbReference type="ARBA" id="ARBA00022801"/>
    </source>
</evidence>
<evidence type="ECO:0000256" key="7">
    <source>
        <dbReference type="ARBA" id="ARBA00023295"/>
    </source>
</evidence>
<evidence type="ECO:0000256" key="1">
    <source>
        <dbReference type="ARBA" id="ARBA00001452"/>
    </source>
</evidence>
<keyword evidence="7" id="KW-0326">Glycosidase</keyword>
<sequence>MIYRHLGYAACLLNSLVRVSAIDLDINSTESIQNAAIIQVTNLLSNSTIDGSVNPLTDDPFHGVKDEATIYMTLIPFWNTTKNSKYNNLVIDRMNSQRSTIFNSSYNSTNTKPSTAIWGLAAMAAAEVDFPTNSSESWFNCAVTLHSKVMWKSGQSCTDGLAPDSPNLIGQQFGYFTGIYFQLTSRLAYASSGGHRRFFADRASAVWLWSVNNLILNESDWTINSLVAGTDNDTACFVLKDWRLASSYGLWLSGAAYMFKMTDTDLWKTRVEGLLDKTLTSFFTRNMIVEVGDLVDGLGAVEQAKYSTEAGKGFLALWLASVSNLMPEVADRIDAKLRSTAVTLAQQCGGSSNHTVCGSDWTSSNYDDSPSFGNTLNVVNILVSNLIISKTAGSIANKTENGSGGVSKANDTSTGGGDSGTISDGAIASAVVGSVSGAAIIIGAISWGLRKWKDQSYDAVRKDEPGKKEYTSGQHSHPAEDLYGHIRATDQVQRRLVQELPNNVIGELHEEAATTLSSNVRHELA</sequence>
<proteinExistence type="inferred from homology"/>
<keyword evidence="9" id="KW-0812">Transmembrane</keyword>
<keyword evidence="6" id="KW-0325">Glycoprotein</keyword>
<comment type="caution">
    <text evidence="11">The sequence shown here is derived from an EMBL/GenBank/DDBJ whole genome shotgun (WGS) entry which is preliminary data.</text>
</comment>
<keyword evidence="4 10" id="KW-0732">Signal</keyword>
<gene>
    <name evidence="11" type="ORF">PENARI_c097G02017</name>
</gene>
<dbReference type="OrthoDB" id="4312517at2759"/>
<evidence type="ECO:0000256" key="4">
    <source>
        <dbReference type="ARBA" id="ARBA00022729"/>
    </source>
</evidence>
<keyword evidence="12" id="KW-1185">Reference proteome</keyword>
<dbReference type="SUPFAM" id="SSF48208">
    <property type="entry name" value="Six-hairpin glycosidases"/>
    <property type="match status" value="1"/>
</dbReference>
<evidence type="ECO:0000313" key="12">
    <source>
        <dbReference type="Proteomes" id="UP000177622"/>
    </source>
</evidence>
<dbReference type="InterPro" id="IPR014480">
    <property type="entry name" value="Mannan-1_6-alpha_mannosidase"/>
</dbReference>
<dbReference type="AlphaFoldDB" id="A0A1F5L0W1"/>
<dbReference type="GO" id="GO:0009272">
    <property type="term" value="P:fungal-type cell wall biogenesis"/>
    <property type="evidence" value="ECO:0007669"/>
    <property type="project" value="TreeGrafter"/>
</dbReference>
<dbReference type="Proteomes" id="UP000177622">
    <property type="component" value="Unassembled WGS sequence"/>
</dbReference>
<dbReference type="PANTHER" id="PTHR12145">
    <property type="entry name" value="MANNAN ENDO-1,6-ALPHA-MANNOSIDASE DCW1"/>
    <property type="match status" value="1"/>
</dbReference>
<accession>A0A1F5L0W1</accession>
<organism evidence="11 12">
    <name type="scientific">Penicillium arizonense</name>
    <dbReference type="NCBI Taxonomy" id="1835702"/>
    <lineage>
        <taxon>Eukaryota</taxon>
        <taxon>Fungi</taxon>
        <taxon>Dikarya</taxon>
        <taxon>Ascomycota</taxon>
        <taxon>Pezizomycotina</taxon>
        <taxon>Eurotiomycetes</taxon>
        <taxon>Eurotiomycetidae</taxon>
        <taxon>Eurotiales</taxon>
        <taxon>Aspergillaceae</taxon>
        <taxon>Penicillium</taxon>
    </lineage>
</organism>
<dbReference type="EMBL" id="LXJU01000097">
    <property type="protein sequence ID" value="OGE46863.1"/>
    <property type="molecule type" value="Genomic_DNA"/>
</dbReference>
<evidence type="ECO:0000313" key="11">
    <source>
        <dbReference type="EMBL" id="OGE46863.1"/>
    </source>
</evidence>
<dbReference type="STRING" id="1835702.A0A1F5L0W1"/>
<dbReference type="InterPro" id="IPR008928">
    <property type="entry name" value="6-hairpin_glycosidase_sf"/>
</dbReference>
<feature type="chain" id="PRO_5009519156" description="mannan endo-1,6-alpha-mannosidase" evidence="10">
    <location>
        <begin position="22"/>
        <end position="525"/>
    </location>
</feature>
<name>A0A1F5L0W1_PENAI</name>
<dbReference type="Gene3D" id="1.50.10.20">
    <property type="match status" value="1"/>
</dbReference>
<dbReference type="GeneID" id="34582547"/>
<comment type="catalytic activity">
    <reaction evidence="1">
        <text>Random hydrolysis of (1-&gt;6)-alpha-D-mannosidic linkages in unbranched (1-&gt;6)-mannans.</text>
        <dbReference type="EC" id="3.2.1.101"/>
    </reaction>
</comment>
<evidence type="ECO:0000256" key="8">
    <source>
        <dbReference type="SAM" id="MobiDB-lite"/>
    </source>
</evidence>
<dbReference type="Pfam" id="PF03663">
    <property type="entry name" value="Glyco_hydro_76"/>
    <property type="match status" value="1"/>
</dbReference>
<dbReference type="PANTHER" id="PTHR12145:SF37">
    <property type="entry name" value="MANNAN ENDO-1,6-ALPHA-MANNOSIDASE"/>
    <property type="match status" value="1"/>
</dbReference>
<dbReference type="GO" id="GO:0016052">
    <property type="term" value="P:carbohydrate catabolic process"/>
    <property type="evidence" value="ECO:0007669"/>
    <property type="project" value="InterPro"/>
</dbReference>
<protein>
    <recommendedName>
        <fullName evidence="3">mannan endo-1,6-alpha-mannosidase</fullName>
        <ecNumber evidence="3">3.2.1.101</ecNumber>
    </recommendedName>
</protein>
<feature type="transmembrane region" description="Helical" evidence="9">
    <location>
        <begin position="426"/>
        <end position="449"/>
    </location>
</feature>
<evidence type="ECO:0000256" key="9">
    <source>
        <dbReference type="SAM" id="Phobius"/>
    </source>
</evidence>
<keyword evidence="9" id="KW-1133">Transmembrane helix</keyword>
<evidence type="ECO:0000256" key="6">
    <source>
        <dbReference type="ARBA" id="ARBA00023180"/>
    </source>
</evidence>
<comment type="similarity">
    <text evidence="2">Belongs to the glycosyl hydrolase 76 family.</text>
</comment>
<reference evidence="11 12" key="1">
    <citation type="journal article" date="2016" name="Sci. Rep.">
        <title>Penicillium arizonense, a new, genome sequenced fungal species, reveals a high chemical diversity in secreted metabolites.</title>
        <authorList>
            <person name="Grijseels S."/>
            <person name="Nielsen J.C."/>
            <person name="Randelovic M."/>
            <person name="Nielsen J."/>
            <person name="Nielsen K.F."/>
            <person name="Workman M."/>
            <person name="Frisvad J.C."/>
        </authorList>
    </citation>
    <scope>NUCLEOTIDE SEQUENCE [LARGE SCALE GENOMIC DNA]</scope>
    <source>
        <strain evidence="11 12">CBS 141311</strain>
    </source>
</reference>
<evidence type="ECO:0000256" key="3">
    <source>
        <dbReference type="ARBA" id="ARBA00012350"/>
    </source>
</evidence>
<dbReference type="InterPro" id="IPR005198">
    <property type="entry name" value="Glyco_hydro_76"/>
</dbReference>